<keyword evidence="6" id="KW-1185">Reference proteome</keyword>
<evidence type="ECO:0000256" key="3">
    <source>
        <dbReference type="SAM" id="MobiDB-lite"/>
    </source>
</evidence>
<feature type="region of interest" description="Disordered" evidence="3">
    <location>
        <begin position="674"/>
        <end position="693"/>
    </location>
</feature>
<dbReference type="Gene3D" id="4.10.60.10">
    <property type="entry name" value="Zinc finger, CCHC-type"/>
    <property type="match status" value="1"/>
</dbReference>
<dbReference type="PANTHER" id="PTHR15503:SF45">
    <property type="entry name" value="RNA-DIRECTED DNA POLYMERASE HOMOLOG"/>
    <property type="match status" value="1"/>
</dbReference>
<dbReference type="Pfam" id="PF03732">
    <property type="entry name" value="Retrotrans_gag"/>
    <property type="match status" value="1"/>
</dbReference>
<dbReference type="Pfam" id="PF00098">
    <property type="entry name" value="zf-CCHC"/>
    <property type="match status" value="1"/>
</dbReference>
<dbReference type="Proteomes" id="UP001231189">
    <property type="component" value="Unassembled WGS sequence"/>
</dbReference>
<keyword evidence="1" id="KW-0479">Metal-binding</keyword>
<proteinExistence type="predicted"/>
<evidence type="ECO:0000313" key="5">
    <source>
        <dbReference type="EMBL" id="KAK1694751.1"/>
    </source>
</evidence>
<dbReference type="AlphaFoldDB" id="A0AAD8TWY4"/>
<feature type="compositionally biased region" description="Low complexity" evidence="3">
    <location>
        <begin position="542"/>
        <end position="563"/>
    </location>
</feature>
<evidence type="ECO:0000256" key="2">
    <source>
        <dbReference type="SAM" id="Coils"/>
    </source>
</evidence>
<keyword evidence="1" id="KW-0862">Zinc</keyword>
<dbReference type="PANTHER" id="PTHR15503">
    <property type="entry name" value="LDOC1 RELATED"/>
    <property type="match status" value="1"/>
</dbReference>
<gene>
    <name evidence="5" type="ORF">QYE76_011448</name>
</gene>
<dbReference type="InterPro" id="IPR032567">
    <property type="entry name" value="RTL1-rel"/>
</dbReference>
<keyword evidence="2" id="KW-0175">Coiled coil</keyword>
<dbReference type="PROSITE" id="PS50158">
    <property type="entry name" value="ZF_CCHC"/>
    <property type="match status" value="1"/>
</dbReference>
<sequence length="732" mass="83665">MARFKLALDWCQPALARVSPPAVRPEVWFGPAGSALVRSTGGGPVSRAAPAAAPPDDGDCSPKYRARHRLQPPLPTALARLLHRRHHQSAFRAEPPPVDPSADTRSRRTAAVVDARAAAPPESTIVEEIKVVLVIAVFVRVALIKESDTQILLMGTFTKLWVPYPEDDTPFSDTLSRIETTIEGRLVQPATDTVVYLKTYPDWEDGVVMAMQEALARIVYRYRNDIDEDSDIQHFGHRSSAGFCIRTKGNCEGMTWTAIQFEDMERYAQKMEHHLRLEMKDCDLIKQILQENNLKYYEMKEQRDELDAEVVQLKTDNEKLQDETFKQQAIILALQAHKDLVTCECTEAEKIRFTAHLLEGPAAMWWETYQLTHPLDDLDWETFKEGFCTAHISSGIMNLKRDKFRSLRQGGRTLKEYMDDFCALERYAPEDIDTDVKRKEKFLNGLKGELKIPLSVDYAPNYQSLLDQAITLDNNINKEENRKRKFSNSKNHSEPFHKKHHSSEGSVSHNSHNHNGHFGKGNGNNYNGHRHNEGFKGDHYNSHPNGNNGHHNGNNGQHHPNSGDNRDLSNITCYKCKKTGHFAKRCPENKPQEVTKPNPFQKGQVNHLHVEEVTNEPYAVMVIPGIALYTGILPLLKGRVLQFATIRSLDVLVSEVDQPLQPPLPRYATDIMSSDLTGERPYNGRSRTPPRNRRLRLDLHHRRGLLHLYLHRRWHRRMFRCLPTGRGRYRIS</sequence>
<evidence type="ECO:0000259" key="4">
    <source>
        <dbReference type="PROSITE" id="PS50158"/>
    </source>
</evidence>
<name>A0AAD8TWY4_LOLMU</name>
<dbReference type="InterPro" id="IPR001878">
    <property type="entry name" value="Znf_CCHC"/>
</dbReference>
<feature type="region of interest" description="Disordered" evidence="3">
    <location>
        <begin position="480"/>
        <end position="566"/>
    </location>
</feature>
<feature type="compositionally biased region" description="Basic and acidic residues" evidence="3">
    <location>
        <begin position="530"/>
        <end position="541"/>
    </location>
</feature>
<feature type="domain" description="CCHC-type" evidence="4">
    <location>
        <begin position="573"/>
        <end position="588"/>
    </location>
</feature>
<dbReference type="InterPro" id="IPR005162">
    <property type="entry name" value="Retrotrans_gag_dom"/>
</dbReference>
<accession>A0AAD8TWY4</accession>
<protein>
    <recommendedName>
        <fullName evidence="4">CCHC-type domain-containing protein</fullName>
    </recommendedName>
</protein>
<organism evidence="5 6">
    <name type="scientific">Lolium multiflorum</name>
    <name type="common">Italian ryegrass</name>
    <name type="synonym">Lolium perenne subsp. multiflorum</name>
    <dbReference type="NCBI Taxonomy" id="4521"/>
    <lineage>
        <taxon>Eukaryota</taxon>
        <taxon>Viridiplantae</taxon>
        <taxon>Streptophyta</taxon>
        <taxon>Embryophyta</taxon>
        <taxon>Tracheophyta</taxon>
        <taxon>Spermatophyta</taxon>
        <taxon>Magnoliopsida</taxon>
        <taxon>Liliopsida</taxon>
        <taxon>Poales</taxon>
        <taxon>Poaceae</taxon>
        <taxon>BOP clade</taxon>
        <taxon>Pooideae</taxon>
        <taxon>Poodae</taxon>
        <taxon>Poeae</taxon>
        <taxon>Poeae Chloroplast Group 2 (Poeae type)</taxon>
        <taxon>Loliodinae</taxon>
        <taxon>Loliinae</taxon>
        <taxon>Lolium</taxon>
    </lineage>
</organism>
<feature type="region of interest" description="Disordered" evidence="3">
    <location>
        <begin position="39"/>
        <end position="59"/>
    </location>
</feature>
<dbReference type="GO" id="GO:0003676">
    <property type="term" value="F:nucleic acid binding"/>
    <property type="evidence" value="ECO:0007669"/>
    <property type="project" value="InterPro"/>
</dbReference>
<reference evidence="5" key="1">
    <citation type="submission" date="2023-07" db="EMBL/GenBank/DDBJ databases">
        <title>A chromosome-level genome assembly of Lolium multiflorum.</title>
        <authorList>
            <person name="Chen Y."/>
            <person name="Copetti D."/>
            <person name="Kolliker R."/>
            <person name="Studer B."/>
        </authorList>
    </citation>
    <scope>NUCLEOTIDE SEQUENCE</scope>
    <source>
        <strain evidence="5">02402/16</strain>
        <tissue evidence="5">Leaf</tissue>
    </source>
</reference>
<evidence type="ECO:0000256" key="1">
    <source>
        <dbReference type="PROSITE-ProRule" id="PRU00047"/>
    </source>
</evidence>
<keyword evidence="1" id="KW-0863">Zinc-finger</keyword>
<dbReference type="SMART" id="SM00343">
    <property type="entry name" value="ZnF_C2HC"/>
    <property type="match status" value="1"/>
</dbReference>
<dbReference type="SUPFAM" id="SSF57756">
    <property type="entry name" value="Retrovirus zinc finger-like domains"/>
    <property type="match status" value="1"/>
</dbReference>
<feature type="region of interest" description="Disordered" evidence="3">
    <location>
        <begin position="85"/>
        <end position="107"/>
    </location>
</feature>
<comment type="caution">
    <text evidence="5">The sequence shown here is derived from an EMBL/GenBank/DDBJ whole genome shotgun (WGS) entry which is preliminary data.</text>
</comment>
<dbReference type="GO" id="GO:0008270">
    <property type="term" value="F:zinc ion binding"/>
    <property type="evidence" value="ECO:0007669"/>
    <property type="project" value="UniProtKB-KW"/>
</dbReference>
<feature type="coiled-coil region" evidence="2">
    <location>
        <begin position="289"/>
        <end position="323"/>
    </location>
</feature>
<evidence type="ECO:0000313" key="6">
    <source>
        <dbReference type="Proteomes" id="UP001231189"/>
    </source>
</evidence>
<dbReference type="InterPro" id="IPR036875">
    <property type="entry name" value="Znf_CCHC_sf"/>
</dbReference>
<dbReference type="EMBL" id="JAUUTY010000001">
    <property type="protein sequence ID" value="KAK1694751.1"/>
    <property type="molecule type" value="Genomic_DNA"/>
</dbReference>